<accession>M4EN90</accession>
<dbReference type="Gramene" id="Bra030260.1">
    <property type="protein sequence ID" value="Bra030260.1-P"/>
    <property type="gene ID" value="Bra030260"/>
</dbReference>
<dbReference type="HOGENOM" id="CLU_1973637_0_0_1"/>
<evidence type="ECO:0000313" key="1">
    <source>
        <dbReference type="EnsemblPlants" id="Bra030260.1-P"/>
    </source>
</evidence>
<reference evidence="1 2" key="2">
    <citation type="journal article" date="2018" name="Hortic Res">
        <title>Improved Brassica rapa reference genome by single-molecule sequencing and chromosome conformation capture technologies.</title>
        <authorList>
            <person name="Zhang L."/>
            <person name="Cai X."/>
            <person name="Wu J."/>
            <person name="Liu M."/>
            <person name="Grob S."/>
            <person name="Cheng F."/>
            <person name="Liang J."/>
            <person name="Cai C."/>
            <person name="Liu Z."/>
            <person name="Liu B."/>
            <person name="Wang F."/>
            <person name="Li S."/>
            <person name="Liu F."/>
            <person name="Li X."/>
            <person name="Cheng L."/>
            <person name="Yang W."/>
            <person name="Li M.H."/>
            <person name="Grossniklaus U."/>
            <person name="Zheng H."/>
            <person name="Wang X."/>
        </authorList>
    </citation>
    <scope>NUCLEOTIDE SEQUENCE [LARGE SCALE GENOMIC DNA]</scope>
    <source>
        <strain evidence="1 2">cv. Chiifu-401-42</strain>
    </source>
</reference>
<organism evidence="1 2">
    <name type="scientific">Brassica campestris</name>
    <name type="common">Field mustard</name>
    <dbReference type="NCBI Taxonomy" id="3711"/>
    <lineage>
        <taxon>Eukaryota</taxon>
        <taxon>Viridiplantae</taxon>
        <taxon>Streptophyta</taxon>
        <taxon>Embryophyta</taxon>
        <taxon>Tracheophyta</taxon>
        <taxon>Spermatophyta</taxon>
        <taxon>Magnoliopsida</taxon>
        <taxon>eudicotyledons</taxon>
        <taxon>Gunneridae</taxon>
        <taxon>Pentapetalae</taxon>
        <taxon>rosids</taxon>
        <taxon>malvids</taxon>
        <taxon>Brassicales</taxon>
        <taxon>Brassicaceae</taxon>
        <taxon>Brassiceae</taxon>
        <taxon>Brassica</taxon>
    </lineage>
</organism>
<protein>
    <submittedName>
        <fullName evidence="1">Uncharacterized protein</fullName>
    </submittedName>
</protein>
<sequence length="127" mass="14032">MSSDLIGVLNFFSSGGRFATRIKKIQGGGETASKTTTAKLELDDEGELLSQCNMDGGLKRRKLVDSDDSGGLTPWRKLSRFRAERRWGIAERCGGLEWGTRVRPEVLMLSPEKLRLMTKCCSGYGEA</sequence>
<name>M4EN90_BRACM</name>
<dbReference type="Proteomes" id="UP000011750">
    <property type="component" value="Chromosome A04"/>
</dbReference>
<reference evidence="1" key="3">
    <citation type="submission" date="2023-03" db="UniProtKB">
        <authorList>
            <consortium name="EnsemblPlants"/>
        </authorList>
    </citation>
    <scope>IDENTIFICATION</scope>
    <source>
        <strain evidence="1">cv. Chiifu-401-42</strain>
    </source>
</reference>
<dbReference type="InParanoid" id="M4EN90"/>
<evidence type="ECO:0000313" key="2">
    <source>
        <dbReference type="Proteomes" id="UP000011750"/>
    </source>
</evidence>
<reference evidence="1 2" key="1">
    <citation type="journal article" date="2011" name="Nat. Genet.">
        <title>The genome of the mesopolyploid crop species Brassica rapa.</title>
        <authorList>
            <consortium name="Brassica rapa Genome Sequencing Project Consortium"/>
            <person name="Wang X."/>
            <person name="Wang H."/>
            <person name="Wang J."/>
            <person name="Sun R."/>
            <person name="Wu J."/>
            <person name="Liu S."/>
            <person name="Bai Y."/>
            <person name="Mun J.H."/>
            <person name="Bancroft I."/>
            <person name="Cheng F."/>
            <person name="Huang S."/>
            <person name="Li X."/>
            <person name="Hua W."/>
            <person name="Wang J."/>
            <person name="Wang X."/>
            <person name="Freeling M."/>
            <person name="Pires J.C."/>
            <person name="Paterson A.H."/>
            <person name="Chalhoub B."/>
            <person name="Wang B."/>
            <person name="Hayward A."/>
            <person name="Sharpe A.G."/>
            <person name="Park B.S."/>
            <person name="Weisshaar B."/>
            <person name="Liu B."/>
            <person name="Li B."/>
            <person name="Liu B."/>
            <person name="Tong C."/>
            <person name="Song C."/>
            <person name="Duran C."/>
            <person name="Peng C."/>
            <person name="Geng C."/>
            <person name="Koh C."/>
            <person name="Lin C."/>
            <person name="Edwards D."/>
            <person name="Mu D."/>
            <person name="Shen D."/>
            <person name="Soumpourou E."/>
            <person name="Li F."/>
            <person name="Fraser F."/>
            <person name="Conant G."/>
            <person name="Lassalle G."/>
            <person name="King G.J."/>
            <person name="Bonnema G."/>
            <person name="Tang H."/>
            <person name="Wang H."/>
            <person name="Belcram H."/>
            <person name="Zhou H."/>
            <person name="Hirakawa H."/>
            <person name="Abe H."/>
            <person name="Guo H."/>
            <person name="Wang H."/>
            <person name="Jin H."/>
            <person name="Parkin I.A."/>
            <person name="Batley J."/>
            <person name="Kim J.S."/>
            <person name="Just J."/>
            <person name="Li J."/>
            <person name="Xu J."/>
            <person name="Deng J."/>
            <person name="Kim J.A."/>
            <person name="Li J."/>
            <person name="Yu J."/>
            <person name="Meng J."/>
            <person name="Wang J."/>
            <person name="Min J."/>
            <person name="Poulain J."/>
            <person name="Wang J."/>
            <person name="Hatakeyama K."/>
            <person name="Wu K."/>
            <person name="Wang L."/>
            <person name="Fang L."/>
            <person name="Trick M."/>
            <person name="Links M.G."/>
            <person name="Zhao M."/>
            <person name="Jin M."/>
            <person name="Ramchiary N."/>
            <person name="Drou N."/>
            <person name="Berkman P.J."/>
            <person name="Cai Q."/>
            <person name="Huang Q."/>
            <person name="Li R."/>
            <person name="Tabata S."/>
            <person name="Cheng S."/>
            <person name="Zhang S."/>
            <person name="Zhang S."/>
            <person name="Huang S."/>
            <person name="Sato S."/>
            <person name="Sun S."/>
            <person name="Kwon S.J."/>
            <person name="Choi S.R."/>
            <person name="Lee T.H."/>
            <person name="Fan W."/>
            <person name="Zhao X."/>
            <person name="Tan X."/>
            <person name="Xu X."/>
            <person name="Wang Y."/>
            <person name="Qiu Y."/>
            <person name="Yin Y."/>
            <person name="Li Y."/>
            <person name="Du Y."/>
            <person name="Liao Y."/>
            <person name="Lim Y."/>
            <person name="Narusaka Y."/>
            <person name="Wang Y."/>
            <person name="Wang Z."/>
            <person name="Li Z."/>
            <person name="Wang Z."/>
            <person name="Xiong Z."/>
            <person name="Zhang Z."/>
        </authorList>
    </citation>
    <scope>NUCLEOTIDE SEQUENCE [LARGE SCALE GENOMIC DNA]</scope>
    <source>
        <strain evidence="1 2">cv. Chiifu-401-42</strain>
    </source>
</reference>
<dbReference type="AlphaFoldDB" id="M4EN90"/>
<keyword evidence="2" id="KW-1185">Reference proteome</keyword>
<dbReference type="EnsemblPlants" id="Bra030260.1">
    <property type="protein sequence ID" value="Bra030260.1-P"/>
    <property type="gene ID" value="Bra030260"/>
</dbReference>
<proteinExistence type="predicted"/>